<dbReference type="AlphaFoldDB" id="A0A2H0X8G5"/>
<organism evidence="1 2">
    <name type="scientific">candidate division WWE3 bacterium CG08_land_8_20_14_0_20_41_15</name>
    <dbReference type="NCBI Taxonomy" id="1975086"/>
    <lineage>
        <taxon>Bacteria</taxon>
        <taxon>Katanobacteria</taxon>
    </lineage>
</organism>
<protein>
    <submittedName>
        <fullName evidence="1">Uncharacterized protein</fullName>
    </submittedName>
</protein>
<dbReference type="EMBL" id="PEYV01000065">
    <property type="protein sequence ID" value="PIS21216.1"/>
    <property type="molecule type" value="Genomic_DNA"/>
</dbReference>
<comment type="caution">
    <text evidence="1">The sequence shown here is derived from an EMBL/GenBank/DDBJ whole genome shotgun (WGS) entry which is preliminary data.</text>
</comment>
<evidence type="ECO:0000313" key="1">
    <source>
        <dbReference type="EMBL" id="PIS21216.1"/>
    </source>
</evidence>
<reference evidence="2" key="1">
    <citation type="submission" date="2017-09" db="EMBL/GenBank/DDBJ databases">
        <title>Depth-based differentiation of microbial function through sediment-hosted aquifers and enrichment of novel symbionts in the deep terrestrial subsurface.</title>
        <authorList>
            <person name="Probst A.J."/>
            <person name="Ladd B."/>
            <person name="Jarett J.K."/>
            <person name="Geller-Mcgrath D.E."/>
            <person name="Sieber C.M.K."/>
            <person name="Emerson J.B."/>
            <person name="Anantharaman K."/>
            <person name="Thomas B.C."/>
            <person name="Malmstrom R."/>
            <person name="Stieglmeier M."/>
            <person name="Klingl A."/>
            <person name="Woyke T."/>
            <person name="Ryan C.M."/>
            <person name="Banfield J.F."/>
        </authorList>
    </citation>
    <scope>NUCLEOTIDE SEQUENCE [LARGE SCALE GENOMIC DNA]</scope>
</reference>
<accession>A0A2H0X8G5</accession>
<dbReference type="Proteomes" id="UP000231098">
    <property type="component" value="Unassembled WGS sequence"/>
</dbReference>
<proteinExistence type="predicted"/>
<evidence type="ECO:0000313" key="2">
    <source>
        <dbReference type="Proteomes" id="UP000231098"/>
    </source>
</evidence>
<gene>
    <name evidence="1" type="ORF">COT51_03985</name>
</gene>
<sequence length="109" mass="12221">MLFEALLLGESLEILVGANSVAIDTPKRTYSAQAWVILTKGKASIPLTLVVDVGYWNFHTHVKIRVETEDSFWRRVILEKIKNALISSKEPPNEILGDTNNGDSLTIIW</sequence>
<name>A0A2H0X8G5_UNCKA</name>